<evidence type="ECO:0008006" key="8">
    <source>
        <dbReference type="Google" id="ProtNLM"/>
    </source>
</evidence>
<feature type="transmembrane region" description="Helical" evidence="5">
    <location>
        <begin position="109"/>
        <end position="130"/>
    </location>
</feature>
<feature type="transmembrane region" description="Helical" evidence="5">
    <location>
        <begin position="168"/>
        <end position="189"/>
    </location>
</feature>
<dbReference type="EMBL" id="DS566108">
    <property type="status" value="NOT_ANNOTATED_CDS"/>
    <property type="molecule type" value="Genomic_DNA"/>
</dbReference>
<keyword evidence="7" id="KW-1185">Reference proteome</keyword>
<feature type="transmembrane region" description="Helical" evidence="5">
    <location>
        <begin position="142"/>
        <end position="162"/>
    </location>
</feature>
<keyword evidence="3 5" id="KW-1133">Transmembrane helix</keyword>
<dbReference type="EnsemblProtists" id="Phyra84367">
    <property type="protein sequence ID" value="Phyra84367"/>
    <property type="gene ID" value="Phyra84367"/>
</dbReference>
<dbReference type="InParanoid" id="H3H212"/>
<dbReference type="STRING" id="164328.H3H212"/>
<evidence type="ECO:0000256" key="2">
    <source>
        <dbReference type="ARBA" id="ARBA00022692"/>
    </source>
</evidence>
<dbReference type="VEuPathDB" id="FungiDB:KRP22_10485"/>
<dbReference type="GO" id="GO:0016020">
    <property type="term" value="C:membrane"/>
    <property type="evidence" value="ECO:0007669"/>
    <property type="project" value="UniProtKB-SubCell"/>
</dbReference>
<evidence type="ECO:0000256" key="3">
    <source>
        <dbReference type="ARBA" id="ARBA00022989"/>
    </source>
</evidence>
<evidence type="ECO:0000313" key="7">
    <source>
        <dbReference type="Proteomes" id="UP000005238"/>
    </source>
</evidence>
<proteinExistence type="predicted"/>
<evidence type="ECO:0000313" key="6">
    <source>
        <dbReference type="EnsemblProtists" id="Phyra84367"/>
    </source>
</evidence>
<dbReference type="AlphaFoldDB" id="H3H212"/>
<sequence length="233" mass="24766">MYPSEGETRRLLVPAHSLQATRERLEAPHQQLGDWPSTAICGNDILASVLYSSGIVAAKAGKLTPLTQAFVAFVLYLFRSIYEEAVIAIPLNGDSYNVLLNSTSKRTVAVAATLGIISYLATGVVSGTSALRYLDTQVDVSVMPGTVALLFVFAMLSIVGIAESATVALGIFIAHVATLLSGFSLYFAVQHLHIFLANTNMKTDFPSVNVAGDLVKGDLLTGISLGDAGYYYL</sequence>
<comment type="subcellular location">
    <subcellularLocation>
        <location evidence="1">Membrane</location>
        <topology evidence="1">Multi-pass membrane protein</topology>
    </subcellularLocation>
</comment>
<dbReference type="EMBL" id="DS566196">
    <property type="status" value="NOT_ANNOTATED_CDS"/>
    <property type="molecule type" value="Genomic_DNA"/>
</dbReference>
<dbReference type="GO" id="GO:0022857">
    <property type="term" value="F:transmembrane transporter activity"/>
    <property type="evidence" value="ECO:0007669"/>
    <property type="project" value="InterPro"/>
</dbReference>
<protein>
    <recommendedName>
        <fullName evidence="8">Amino acid permease/ SLC12A domain-containing protein</fullName>
    </recommendedName>
</protein>
<accession>H3H212</accession>
<reference evidence="6" key="2">
    <citation type="submission" date="2015-06" db="UniProtKB">
        <authorList>
            <consortium name="EnsemblProtists"/>
        </authorList>
    </citation>
    <scope>IDENTIFICATION</scope>
    <source>
        <strain evidence="6">Pr102</strain>
    </source>
</reference>
<keyword evidence="4 5" id="KW-0472">Membrane</keyword>
<dbReference type="InterPro" id="IPR002293">
    <property type="entry name" value="AA/rel_permease1"/>
</dbReference>
<evidence type="ECO:0000256" key="1">
    <source>
        <dbReference type="ARBA" id="ARBA00004141"/>
    </source>
</evidence>
<evidence type="ECO:0000256" key="5">
    <source>
        <dbReference type="SAM" id="Phobius"/>
    </source>
</evidence>
<dbReference type="eggNOG" id="ENOG502QZMW">
    <property type="taxonomic scope" value="Eukaryota"/>
</dbReference>
<dbReference type="Gene3D" id="1.20.1740.10">
    <property type="entry name" value="Amino acid/polyamine transporter I"/>
    <property type="match status" value="1"/>
</dbReference>
<dbReference type="Proteomes" id="UP000005238">
    <property type="component" value="Unassembled WGS sequence"/>
</dbReference>
<evidence type="ECO:0000256" key="4">
    <source>
        <dbReference type="ARBA" id="ARBA00023136"/>
    </source>
</evidence>
<dbReference type="HOGENOM" id="CLU_1105146_0_0_1"/>
<organism evidence="6 7">
    <name type="scientific">Phytophthora ramorum</name>
    <name type="common">Sudden oak death agent</name>
    <dbReference type="NCBI Taxonomy" id="164328"/>
    <lineage>
        <taxon>Eukaryota</taxon>
        <taxon>Sar</taxon>
        <taxon>Stramenopiles</taxon>
        <taxon>Oomycota</taxon>
        <taxon>Peronosporomycetes</taxon>
        <taxon>Peronosporales</taxon>
        <taxon>Peronosporaceae</taxon>
        <taxon>Phytophthora</taxon>
    </lineage>
</organism>
<keyword evidence="2 5" id="KW-0812">Transmembrane</keyword>
<reference evidence="7" key="1">
    <citation type="journal article" date="2006" name="Science">
        <title>Phytophthora genome sequences uncover evolutionary origins and mechanisms of pathogenesis.</title>
        <authorList>
            <person name="Tyler B.M."/>
            <person name="Tripathy S."/>
            <person name="Zhang X."/>
            <person name="Dehal P."/>
            <person name="Jiang R.H."/>
            <person name="Aerts A."/>
            <person name="Arredondo F.D."/>
            <person name="Baxter L."/>
            <person name="Bensasson D."/>
            <person name="Beynon J.L."/>
            <person name="Chapman J."/>
            <person name="Damasceno C.M."/>
            <person name="Dorrance A.E."/>
            <person name="Dou D."/>
            <person name="Dickerman A.W."/>
            <person name="Dubchak I.L."/>
            <person name="Garbelotto M."/>
            <person name="Gijzen M."/>
            <person name="Gordon S.G."/>
            <person name="Govers F."/>
            <person name="Grunwald N.J."/>
            <person name="Huang W."/>
            <person name="Ivors K.L."/>
            <person name="Jones R.W."/>
            <person name="Kamoun S."/>
            <person name="Krampis K."/>
            <person name="Lamour K.H."/>
            <person name="Lee M.K."/>
            <person name="McDonald W.H."/>
            <person name="Medina M."/>
            <person name="Meijer H.J."/>
            <person name="Nordberg E.K."/>
            <person name="Maclean D.J."/>
            <person name="Ospina-Giraldo M.D."/>
            <person name="Morris P.F."/>
            <person name="Phuntumart V."/>
            <person name="Putnam N.H."/>
            <person name="Rash S."/>
            <person name="Rose J.K."/>
            <person name="Sakihama Y."/>
            <person name="Salamov A.A."/>
            <person name="Savidor A."/>
            <person name="Scheuring C.F."/>
            <person name="Smith B.M."/>
            <person name="Sobral B.W."/>
            <person name="Terry A."/>
            <person name="Torto-Alalibo T.A."/>
            <person name="Win J."/>
            <person name="Xu Z."/>
            <person name="Zhang H."/>
            <person name="Grigoriev I.V."/>
            <person name="Rokhsar D.S."/>
            <person name="Boore J.L."/>
        </authorList>
    </citation>
    <scope>NUCLEOTIDE SEQUENCE [LARGE SCALE GENOMIC DNA]</scope>
    <source>
        <strain evidence="7">Pr102</strain>
    </source>
</reference>
<dbReference type="VEuPathDB" id="FungiDB:KRP23_10059"/>
<dbReference type="EnsemblProtists" id="Phyra85475">
    <property type="protein sequence ID" value="Phyra85475"/>
    <property type="gene ID" value="Phyra85475"/>
</dbReference>
<dbReference type="Pfam" id="PF13520">
    <property type="entry name" value="AA_permease_2"/>
    <property type="match status" value="1"/>
</dbReference>
<name>H3H212_PHYRM</name>